<feature type="region of interest" description="Disordered" evidence="1">
    <location>
        <begin position="1"/>
        <end position="55"/>
    </location>
</feature>
<evidence type="ECO:0000313" key="2">
    <source>
        <dbReference type="Proteomes" id="UP000694845"/>
    </source>
</evidence>
<dbReference type="RefSeq" id="XP_022108397.1">
    <property type="nucleotide sequence ID" value="XM_022252705.1"/>
</dbReference>
<sequence>MTQTLSSRKRNRDLEDSELLPSPKRTDFNFNSSPLLNGHSDGNEEPVGSSRYSETDACFNGQPTPTHSRHCPVQQATPSMLLQHTNNHSLPLNHPPNSKNETYLDSSTCTALSNLHLIPGDHTEVPSCSHETLALENSIYRDINRVLREAHFSRLSRLNGAFRE</sequence>
<dbReference type="AlphaFoldDB" id="A0A8B7ZTJ5"/>
<reference evidence="3" key="1">
    <citation type="submission" date="2025-08" db="UniProtKB">
        <authorList>
            <consortium name="RefSeq"/>
        </authorList>
    </citation>
    <scope>IDENTIFICATION</scope>
</reference>
<protein>
    <submittedName>
        <fullName evidence="3">Uncharacterized protein LOC110988825 isoform X1</fullName>
    </submittedName>
</protein>
<evidence type="ECO:0000313" key="3">
    <source>
        <dbReference type="RefSeq" id="XP_022108397.1"/>
    </source>
</evidence>
<dbReference type="GeneID" id="110988825"/>
<gene>
    <name evidence="3" type="primary">LOC110988825</name>
</gene>
<dbReference type="OrthoDB" id="10407319at2759"/>
<proteinExistence type="predicted"/>
<keyword evidence="2" id="KW-1185">Reference proteome</keyword>
<dbReference type="Proteomes" id="UP000694845">
    <property type="component" value="Unplaced"/>
</dbReference>
<dbReference type="KEGG" id="aplc:110988825"/>
<accession>A0A8B7ZTJ5</accession>
<organism evidence="2 3">
    <name type="scientific">Acanthaster planci</name>
    <name type="common">Crown-of-thorns starfish</name>
    <dbReference type="NCBI Taxonomy" id="133434"/>
    <lineage>
        <taxon>Eukaryota</taxon>
        <taxon>Metazoa</taxon>
        <taxon>Echinodermata</taxon>
        <taxon>Eleutherozoa</taxon>
        <taxon>Asterozoa</taxon>
        <taxon>Asteroidea</taxon>
        <taxon>Valvatacea</taxon>
        <taxon>Valvatida</taxon>
        <taxon>Acanthasteridae</taxon>
        <taxon>Acanthaster</taxon>
    </lineage>
</organism>
<name>A0A8B7ZTJ5_ACAPL</name>
<evidence type="ECO:0000256" key="1">
    <source>
        <dbReference type="SAM" id="MobiDB-lite"/>
    </source>
</evidence>